<proteinExistence type="predicted"/>
<keyword evidence="2" id="KW-1185">Reference proteome</keyword>
<dbReference type="HOGENOM" id="CLU_132274_0_0_1"/>
<organism evidence="1 2">
    <name type="scientific">Strigamia maritima</name>
    <name type="common">European centipede</name>
    <name type="synonym">Geophilus maritimus</name>
    <dbReference type="NCBI Taxonomy" id="126957"/>
    <lineage>
        <taxon>Eukaryota</taxon>
        <taxon>Metazoa</taxon>
        <taxon>Ecdysozoa</taxon>
        <taxon>Arthropoda</taxon>
        <taxon>Myriapoda</taxon>
        <taxon>Chilopoda</taxon>
        <taxon>Pleurostigmophora</taxon>
        <taxon>Geophilomorpha</taxon>
        <taxon>Linotaeniidae</taxon>
        <taxon>Strigamia</taxon>
    </lineage>
</organism>
<dbReference type="AlphaFoldDB" id="T1IN49"/>
<dbReference type="PhylomeDB" id="T1IN49"/>
<reference evidence="1" key="2">
    <citation type="submission" date="2015-02" db="UniProtKB">
        <authorList>
            <consortium name="EnsemblMetazoa"/>
        </authorList>
    </citation>
    <scope>IDENTIFICATION</scope>
</reference>
<protein>
    <submittedName>
        <fullName evidence="1">Uncharacterized protein</fullName>
    </submittedName>
</protein>
<accession>T1IN49</accession>
<name>T1IN49_STRMM</name>
<sequence>MSTPEPSGRFGRWAIRIQSGAFKIVYREDRLNYVADALLRAPLPDVETPIDDYVESKEVTKYWPEWDGNESCLKRIKAHSSYLCNCDVQFRHPNDPVVSTSAKPIVSLGEGEGGIDSNDRPVTTLYSALTDLLDEMSKEKKTLALPRTSLRKQNVFYWIPACVIMQKEETNIR</sequence>
<dbReference type="EnsemblMetazoa" id="SMAR002419-RA">
    <property type="protein sequence ID" value="SMAR002419-PA"/>
    <property type="gene ID" value="SMAR002419"/>
</dbReference>
<reference evidence="2" key="1">
    <citation type="submission" date="2011-05" db="EMBL/GenBank/DDBJ databases">
        <authorList>
            <person name="Richards S.R."/>
            <person name="Qu J."/>
            <person name="Jiang H."/>
            <person name="Jhangiani S.N."/>
            <person name="Agravi P."/>
            <person name="Goodspeed R."/>
            <person name="Gross S."/>
            <person name="Mandapat C."/>
            <person name="Jackson L."/>
            <person name="Mathew T."/>
            <person name="Pu L."/>
            <person name="Thornton R."/>
            <person name="Saada N."/>
            <person name="Wilczek-Boney K.B."/>
            <person name="Lee S."/>
            <person name="Kovar C."/>
            <person name="Wu Y."/>
            <person name="Scherer S.E."/>
            <person name="Worley K.C."/>
            <person name="Muzny D.M."/>
            <person name="Gibbs R."/>
        </authorList>
    </citation>
    <scope>NUCLEOTIDE SEQUENCE</scope>
    <source>
        <strain evidence="2">Brora</strain>
    </source>
</reference>
<dbReference type="Proteomes" id="UP000014500">
    <property type="component" value="Unassembled WGS sequence"/>
</dbReference>
<dbReference type="EMBL" id="JH431143">
    <property type="status" value="NOT_ANNOTATED_CDS"/>
    <property type="molecule type" value="Genomic_DNA"/>
</dbReference>
<evidence type="ECO:0000313" key="2">
    <source>
        <dbReference type="Proteomes" id="UP000014500"/>
    </source>
</evidence>
<evidence type="ECO:0000313" key="1">
    <source>
        <dbReference type="EnsemblMetazoa" id="SMAR002419-PA"/>
    </source>
</evidence>